<feature type="region of interest" description="Disordered" evidence="1">
    <location>
        <begin position="35"/>
        <end position="89"/>
    </location>
</feature>
<protein>
    <recommendedName>
        <fullName evidence="4">BTB domain-containing protein</fullName>
    </recommendedName>
</protein>
<gene>
    <name evidence="2" type="ORF">CDD81_965</name>
</gene>
<feature type="compositionally biased region" description="Basic and acidic residues" evidence="1">
    <location>
        <begin position="40"/>
        <end position="73"/>
    </location>
</feature>
<dbReference type="Proteomes" id="UP000226192">
    <property type="component" value="Unassembled WGS sequence"/>
</dbReference>
<dbReference type="OrthoDB" id="4926430at2759"/>
<evidence type="ECO:0000256" key="1">
    <source>
        <dbReference type="SAM" id="MobiDB-lite"/>
    </source>
</evidence>
<feature type="region of interest" description="Disordered" evidence="1">
    <location>
        <begin position="114"/>
        <end position="167"/>
    </location>
</feature>
<proteinExistence type="predicted"/>
<dbReference type="AlphaFoldDB" id="A0A2C5X8B5"/>
<dbReference type="Gene3D" id="3.30.710.10">
    <property type="entry name" value="Potassium Channel Kv1.1, Chain A"/>
    <property type="match status" value="1"/>
</dbReference>
<organism evidence="2 3">
    <name type="scientific">Ophiocordyceps australis</name>
    <dbReference type="NCBI Taxonomy" id="1399860"/>
    <lineage>
        <taxon>Eukaryota</taxon>
        <taxon>Fungi</taxon>
        <taxon>Dikarya</taxon>
        <taxon>Ascomycota</taxon>
        <taxon>Pezizomycotina</taxon>
        <taxon>Sordariomycetes</taxon>
        <taxon>Hypocreomycetidae</taxon>
        <taxon>Hypocreales</taxon>
        <taxon>Ophiocordycipitaceae</taxon>
        <taxon>Ophiocordyceps</taxon>
    </lineage>
</organism>
<feature type="region of interest" description="Disordered" evidence="1">
    <location>
        <begin position="330"/>
        <end position="354"/>
    </location>
</feature>
<dbReference type="EMBL" id="NJET01000120">
    <property type="protein sequence ID" value="PHH60999.1"/>
    <property type="molecule type" value="Genomic_DNA"/>
</dbReference>
<comment type="caution">
    <text evidence="2">The sequence shown here is derived from an EMBL/GenBank/DDBJ whole genome shotgun (WGS) entry which is preliminary data.</text>
</comment>
<evidence type="ECO:0000313" key="2">
    <source>
        <dbReference type="EMBL" id="PHH60999.1"/>
    </source>
</evidence>
<name>A0A2C5X8B5_9HYPO</name>
<sequence length="537" mass="60144">MKEWVSRDRDRGTLYNICGEGDVILVLRNPNAPFAVWEGDGSRAGKRGEGMRRSKEKRQRETKGWVEERAKEEEGGEEEPDAAPAQPAEGKIASKALTALRFRAAFLKASINSGGGGGQQAHGEASMDSTPAGDSIFGSAGANAGYQVDDDSGDTATGSQSERRSSTCLPWGDEQVVRFRLSSECLLSRSKYFFNMFNGPWQENGSDTTLRIIYAHEWKEEALAIVMCALHGWTAPIPRDIDTELFAQIAVIVDYYQCHAAMTQFAARWLSKLKRKLPKHYGRKMVLVLLILQVFGASDAFWDLSIRVQRQVDGPLMLLGLPFAPRLQGSVPPQPATSNPWPRRRLMPSHPQDRLETARQRNVGALITYIYDSLACLSRNHSGCEEATCCASRVRQLVQQLVATQIFPKPDPPYHGFSMAYILDKVLRLDEPAWYTRCFMGRMLRAQTPLRPLPAGDDKSMRRARESYIERLRLEEELLETIRWSRVERGRHVHCRRAWHTAPGVEGLDMAIEGMALAPGGDDGFEEWCEVFAARGG</sequence>
<accession>A0A2C5X8B5</accession>
<reference evidence="2 3" key="1">
    <citation type="submission" date="2017-06" db="EMBL/GenBank/DDBJ databases">
        <title>Ant-infecting Ophiocordyceps genomes reveal a high diversity of potential behavioral manipulation genes and a possible major role for enterotoxins.</title>
        <authorList>
            <person name="De Bekker C."/>
            <person name="Evans H.C."/>
            <person name="Brachmann A."/>
            <person name="Hughes D.P."/>
        </authorList>
    </citation>
    <scope>NUCLEOTIDE SEQUENCE [LARGE SCALE GENOMIC DNA]</scope>
    <source>
        <strain evidence="2 3">Map64</strain>
    </source>
</reference>
<evidence type="ECO:0008006" key="4">
    <source>
        <dbReference type="Google" id="ProtNLM"/>
    </source>
</evidence>
<keyword evidence="3" id="KW-1185">Reference proteome</keyword>
<dbReference type="STRING" id="1399860.A0A2C5X8B5"/>
<evidence type="ECO:0000313" key="3">
    <source>
        <dbReference type="Proteomes" id="UP000226192"/>
    </source>
</evidence>
<dbReference type="InterPro" id="IPR011333">
    <property type="entry name" value="SKP1/BTB/POZ_sf"/>
</dbReference>